<feature type="transmembrane region" description="Helical" evidence="1">
    <location>
        <begin position="177"/>
        <end position="198"/>
    </location>
</feature>
<dbReference type="InterPro" id="IPR036563">
    <property type="entry name" value="MoaE_sf"/>
</dbReference>
<reference evidence="2 3" key="1">
    <citation type="submission" date="2015-01" db="EMBL/GenBank/DDBJ databases">
        <title>Evolution of Trichinella species and genotypes.</title>
        <authorList>
            <person name="Korhonen P.K."/>
            <person name="Edoardo P."/>
            <person name="Giuseppe L.R."/>
            <person name="Gasser R.B."/>
        </authorList>
    </citation>
    <scope>NUCLEOTIDE SEQUENCE [LARGE SCALE GENOMIC DNA]</scope>
    <source>
        <strain evidence="2">ISS3</strain>
    </source>
</reference>
<keyword evidence="3" id="KW-1185">Reference proteome</keyword>
<dbReference type="GO" id="GO:0006777">
    <property type="term" value="P:Mo-molybdopterin cofactor biosynthetic process"/>
    <property type="evidence" value="ECO:0007669"/>
    <property type="project" value="InterPro"/>
</dbReference>
<dbReference type="CDD" id="cd00756">
    <property type="entry name" value="MoaE"/>
    <property type="match status" value="1"/>
</dbReference>
<proteinExistence type="predicted"/>
<dbReference type="STRING" id="6334.A0A0V1BQN4"/>
<dbReference type="SUPFAM" id="SSF54690">
    <property type="entry name" value="Molybdopterin synthase subunit MoaE"/>
    <property type="match status" value="1"/>
</dbReference>
<keyword evidence="1" id="KW-1133">Transmembrane helix</keyword>
<evidence type="ECO:0000256" key="1">
    <source>
        <dbReference type="SAM" id="Phobius"/>
    </source>
</evidence>
<accession>A0A0V1BQN4</accession>
<organism evidence="2 3">
    <name type="scientific">Trichinella spiralis</name>
    <name type="common">Trichina worm</name>
    <dbReference type="NCBI Taxonomy" id="6334"/>
    <lineage>
        <taxon>Eukaryota</taxon>
        <taxon>Metazoa</taxon>
        <taxon>Ecdysozoa</taxon>
        <taxon>Nematoda</taxon>
        <taxon>Enoplea</taxon>
        <taxon>Dorylaimia</taxon>
        <taxon>Trichinellida</taxon>
        <taxon>Trichinellidae</taxon>
        <taxon>Trichinella</taxon>
    </lineage>
</organism>
<sequence length="462" mass="51605">MTEKALPGSSCPATCKPHLMLEFDTGNWILLTEDMLNLESAVDFVSHEENGAVSVFVGKYFCFAKGLTFGVQYNQSVSSVRKSSDQVDVAYLAYEAYESMACKIFVNICSEIRKKWPTIHRICVHHRLGNVAVKEKSVIVAASAPHRAETLDAVKFAIDEIKKTVPIWKKILNIARWVVVILMMLSVKVGVLAVGLPVCPKGPAVFVPHFAFAKFNAHRIQALVVVVVGRCGAYSLFSPLVSHIFAIAIRSSLGQISATAFDTEEACRDKCFGERDNGCLRIQPLGQWICRCQSGYYSRRLSCERECENNMYWSLFTTGECVEADTSFTGSCQLTCAFRLRIWTTVFIIILFASVGAVADQLFNWEFVMALIEPCNCDLIWQKFSPESPSVTGKAVVLLIFIIPICASSFRACLMVKKQKKMAEEDVAAEMASREMAQSKAIAQAAWSYPYAYWPYYSNMRN</sequence>
<protein>
    <submittedName>
        <fullName evidence="2">Molybdopterin synthase catalytic subunit 2</fullName>
    </submittedName>
</protein>
<feature type="transmembrane region" description="Helical" evidence="1">
    <location>
        <begin position="395"/>
        <end position="414"/>
    </location>
</feature>
<dbReference type="Gene3D" id="3.90.1170.40">
    <property type="entry name" value="Molybdopterin biosynthesis MoaE subunit"/>
    <property type="match status" value="1"/>
</dbReference>
<comment type="caution">
    <text evidence="2">The sequence shown here is derived from an EMBL/GenBank/DDBJ whole genome shotgun (WGS) entry which is preliminary data.</text>
</comment>
<evidence type="ECO:0000313" key="3">
    <source>
        <dbReference type="Proteomes" id="UP000054776"/>
    </source>
</evidence>
<gene>
    <name evidence="2" type="primary">Mocs2-2</name>
    <name evidence="2" type="ORF">T01_2557</name>
</gene>
<dbReference type="EMBL" id="JYDH01000023">
    <property type="protein sequence ID" value="KRY38771.1"/>
    <property type="molecule type" value="Genomic_DNA"/>
</dbReference>
<evidence type="ECO:0000313" key="2">
    <source>
        <dbReference type="EMBL" id="KRY38771.1"/>
    </source>
</evidence>
<name>A0A0V1BQN4_TRISP</name>
<dbReference type="eggNOG" id="ENOG502S9KQ">
    <property type="taxonomic scope" value="Eukaryota"/>
</dbReference>
<feature type="transmembrane region" description="Helical" evidence="1">
    <location>
        <begin position="218"/>
        <end position="237"/>
    </location>
</feature>
<feature type="transmembrane region" description="Helical" evidence="1">
    <location>
        <begin position="340"/>
        <end position="359"/>
    </location>
</feature>
<dbReference type="InParanoid" id="A0A0V1BQN4"/>
<dbReference type="InterPro" id="IPR003448">
    <property type="entry name" value="Mopterin_biosynth_MoaE"/>
</dbReference>
<dbReference type="PANTHER" id="PTHR23404">
    <property type="entry name" value="MOLYBDOPTERIN SYNTHASE RELATED"/>
    <property type="match status" value="1"/>
</dbReference>
<dbReference type="Pfam" id="PF02391">
    <property type="entry name" value="MoaE"/>
    <property type="match status" value="1"/>
</dbReference>
<dbReference type="OrthoDB" id="5859179at2759"/>
<dbReference type="AlphaFoldDB" id="A0A0V1BQN4"/>
<keyword evidence="1" id="KW-0472">Membrane</keyword>
<dbReference type="Proteomes" id="UP000054776">
    <property type="component" value="Unassembled WGS sequence"/>
</dbReference>
<keyword evidence="1" id="KW-0812">Transmembrane</keyword>